<keyword evidence="1" id="KW-0472">Membrane</keyword>
<feature type="transmembrane region" description="Helical" evidence="1">
    <location>
        <begin position="90"/>
        <end position="107"/>
    </location>
</feature>
<dbReference type="OrthoDB" id="4864772at2"/>
<keyword evidence="4" id="KW-1185">Reference proteome</keyword>
<organism evidence="3 4">
    <name type="scientific">Ilumatobacter coccineus (strain NBRC 103263 / KCTC 29153 / YM16-304)</name>
    <dbReference type="NCBI Taxonomy" id="1313172"/>
    <lineage>
        <taxon>Bacteria</taxon>
        <taxon>Bacillati</taxon>
        <taxon>Actinomycetota</taxon>
        <taxon>Acidimicrobiia</taxon>
        <taxon>Acidimicrobiales</taxon>
        <taxon>Ilumatobacteraceae</taxon>
        <taxon>Ilumatobacter</taxon>
    </lineage>
</organism>
<evidence type="ECO:0000313" key="4">
    <source>
        <dbReference type="Proteomes" id="UP000011863"/>
    </source>
</evidence>
<keyword evidence="1" id="KW-1133">Transmembrane helix</keyword>
<dbReference type="KEGG" id="aym:YM304_30970"/>
<dbReference type="InterPro" id="IPR019251">
    <property type="entry name" value="DUF2231_TM"/>
</dbReference>
<keyword evidence="1" id="KW-0812">Transmembrane</keyword>
<dbReference type="Pfam" id="PF09990">
    <property type="entry name" value="DUF2231"/>
    <property type="match status" value="1"/>
</dbReference>
<accession>A0A6C7EAC3</accession>
<dbReference type="RefSeq" id="WP_015442658.1">
    <property type="nucleotide sequence ID" value="NC_020520.1"/>
</dbReference>
<evidence type="ECO:0000259" key="2">
    <source>
        <dbReference type="Pfam" id="PF09990"/>
    </source>
</evidence>
<evidence type="ECO:0000313" key="3">
    <source>
        <dbReference type="EMBL" id="BAN03411.1"/>
    </source>
</evidence>
<protein>
    <recommendedName>
        <fullName evidence="2">DUF2231 domain-containing protein</fullName>
    </recommendedName>
</protein>
<sequence>MFAGLFDEFFGVPTHPFAVHAPIVLLPIAAVVAVVFALRSDWRERASWGMTAGVFALAAMLFVAKESGEAAQNAQNVFGNVDRHSELGEQTFVITLVWLVVTAGLFVRDRQIRSAPATSLSAGAVTPSKDPVALGLSILAAVIAIAATIWLIRTGHAGAESRWKLG</sequence>
<evidence type="ECO:0000256" key="1">
    <source>
        <dbReference type="SAM" id="Phobius"/>
    </source>
</evidence>
<name>A0A6C7EAC3_ILUCY</name>
<dbReference type="AlphaFoldDB" id="A0A6C7EAC3"/>
<dbReference type="EMBL" id="AP012057">
    <property type="protein sequence ID" value="BAN03411.1"/>
    <property type="molecule type" value="Genomic_DNA"/>
</dbReference>
<gene>
    <name evidence="3" type="ORF">YM304_30970</name>
</gene>
<proteinExistence type="predicted"/>
<feature type="transmembrane region" description="Helical" evidence="1">
    <location>
        <begin position="17"/>
        <end position="38"/>
    </location>
</feature>
<feature type="transmembrane region" description="Helical" evidence="1">
    <location>
        <begin position="45"/>
        <end position="64"/>
    </location>
</feature>
<feature type="transmembrane region" description="Helical" evidence="1">
    <location>
        <begin position="132"/>
        <end position="152"/>
    </location>
</feature>
<feature type="domain" description="DUF2231" evidence="2">
    <location>
        <begin position="11"/>
        <end position="164"/>
    </location>
</feature>
<reference evidence="3 4" key="1">
    <citation type="journal article" date="2013" name="Int. J. Syst. Evol. Microbiol.">
        <title>Ilumatobacter nonamiense sp. nov. and Ilumatobacter coccineum sp. nov., isolated from seashore sand.</title>
        <authorList>
            <person name="Matsumoto A."/>
            <person name="Kasai H."/>
            <person name="Matsuo Y."/>
            <person name="Shizuri Y."/>
            <person name="Ichikawa N."/>
            <person name="Fujita N."/>
            <person name="Omura S."/>
            <person name="Takahashi Y."/>
        </authorList>
    </citation>
    <scope>NUCLEOTIDE SEQUENCE [LARGE SCALE GENOMIC DNA]</scope>
    <source>
        <strain evidence="4">NBRC 103263 / KCTC 29153 / YM16-304</strain>
    </source>
</reference>
<dbReference type="Proteomes" id="UP000011863">
    <property type="component" value="Chromosome"/>
</dbReference>